<feature type="transmembrane region" description="Helical" evidence="7">
    <location>
        <begin position="111"/>
        <end position="130"/>
    </location>
</feature>
<comment type="subcellular location">
    <subcellularLocation>
        <location evidence="1">Membrane</location>
        <topology evidence="1">Multi-pass membrane protein</topology>
    </subcellularLocation>
</comment>
<dbReference type="VEuPathDB" id="FungiDB:SOCG_04615"/>
<feature type="transmembrane region" description="Helical" evidence="7">
    <location>
        <begin position="471"/>
        <end position="494"/>
    </location>
</feature>
<dbReference type="GO" id="GO:0022857">
    <property type="term" value="F:transmembrane transporter activity"/>
    <property type="evidence" value="ECO:0007669"/>
    <property type="project" value="InterPro"/>
</dbReference>
<accession>S9Q6V3</accession>
<proteinExistence type="predicted"/>
<keyword evidence="10" id="KW-1185">Reference proteome</keyword>
<feature type="transmembrane region" description="Helical" evidence="7">
    <location>
        <begin position="300"/>
        <end position="320"/>
    </location>
</feature>
<dbReference type="OMA" id="WFAFTSS"/>
<dbReference type="GO" id="GO:0042908">
    <property type="term" value="P:xenobiotic transport"/>
    <property type="evidence" value="ECO:0007669"/>
    <property type="project" value="UniProtKB-ARBA"/>
</dbReference>
<feature type="transmembrane region" description="Helical" evidence="7">
    <location>
        <begin position="230"/>
        <end position="248"/>
    </location>
</feature>
<dbReference type="GO" id="GO:0140115">
    <property type="term" value="P:export across plasma membrane"/>
    <property type="evidence" value="ECO:0007669"/>
    <property type="project" value="UniProtKB-ARBA"/>
</dbReference>
<evidence type="ECO:0000313" key="10">
    <source>
        <dbReference type="Proteomes" id="UP000016088"/>
    </source>
</evidence>
<evidence type="ECO:0000256" key="1">
    <source>
        <dbReference type="ARBA" id="ARBA00004141"/>
    </source>
</evidence>
<evidence type="ECO:0000313" key="9">
    <source>
        <dbReference type="EMBL" id="EPX75373.1"/>
    </source>
</evidence>
<dbReference type="eggNOG" id="KOG0255">
    <property type="taxonomic scope" value="Eukaryota"/>
</dbReference>
<evidence type="ECO:0000256" key="4">
    <source>
        <dbReference type="ARBA" id="ARBA00022989"/>
    </source>
</evidence>
<feature type="transmembrane region" description="Helical" evidence="7">
    <location>
        <begin position="443"/>
        <end position="465"/>
    </location>
</feature>
<dbReference type="PANTHER" id="PTHR23502:SF36">
    <property type="entry name" value="MEMBRANE TRANSPORTER"/>
    <property type="match status" value="1"/>
</dbReference>
<feature type="transmembrane region" description="Helical" evidence="7">
    <location>
        <begin position="340"/>
        <end position="358"/>
    </location>
</feature>
<feature type="transmembrane region" description="Helical" evidence="7">
    <location>
        <begin position="379"/>
        <end position="398"/>
    </location>
</feature>
<organism evidence="9 10">
    <name type="scientific">Schizosaccharomyces octosporus (strain yFS286)</name>
    <name type="common">Fission yeast</name>
    <name type="synonym">Octosporomyces octosporus</name>
    <dbReference type="NCBI Taxonomy" id="483514"/>
    <lineage>
        <taxon>Eukaryota</taxon>
        <taxon>Fungi</taxon>
        <taxon>Dikarya</taxon>
        <taxon>Ascomycota</taxon>
        <taxon>Taphrinomycotina</taxon>
        <taxon>Schizosaccharomycetes</taxon>
        <taxon>Schizosaccharomycetales</taxon>
        <taxon>Schizosaccharomycetaceae</taxon>
        <taxon>Schizosaccharomyces</taxon>
    </lineage>
</organism>
<keyword evidence="3 7" id="KW-0812">Transmembrane</keyword>
<keyword evidence="2" id="KW-0813">Transport</keyword>
<evidence type="ECO:0000256" key="3">
    <source>
        <dbReference type="ARBA" id="ARBA00022692"/>
    </source>
</evidence>
<dbReference type="InterPro" id="IPR036259">
    <property type="entry name" value="MFS_trans_sf"/>
</dbReference>
<dbReference type="PANTHER" id="PTHR23502">
    <property type="entry name" value="MAJOR FACILITATOR SUPERFAMILY"/>
    <property type="match status" value="1"/>
</dbReference>
<feature type="transmembrane region" description="Helical" evidence="7">
    <location>
        <begin position="142"/>
        <end position="160"/>
    </location>
</feature>
<dbReference type="GO" id="GO:0005886">
    <property type="term" value="C:plasma membrane"/>
    <property type="evidence" value="ECO:0007669"/>
    <property type="project" value="TreeGrafter"/>
</dbReference>
<keyword evidence="5 7" id="KW-0472">Membrane</keyword>
<dbReference type="PROSITE" id="PS50850">
    <property type="entry name" value="MFS"/>
    <property type="match status" value="1"/>
</dbReference>
<reference evidence="9 10" key="1">
    <citation type="journal article" date="2011" name="Science">
        <title>Comparative functional genomics of the fission yeasts.</title>
        <authorList>
            <person name="Rhind N."/>
            <person name="Chen Z."/>
            <person name="Yassour M."/>
            <person name="Thompson D.A."/>
            <person name="Haas B.J."/>
            <person name="Habib N."/>
            <person name="Wapinski I."/>
            <person name="Roy S."/>
            <person name="Lin M.F."/>
            <person name="Heiman D.I."/>
            <person name="Young S.K."/>
            <person name="Furuya K."/>
            <person name="Guo Y."/>
            <person name="Pidoux A."/>
            <person name="Chen H.M."/>
            <person name="Robbertse B."/>
            <person name="Goldberg J.M."/>
            <person name="Aoki K."/>
            <person name="Bayne E.H."/>
            <person name="Berlin A.M."/>
            <person name="Desjardins C.A."/>
            <person name="Dobbs E."/>
            <person name="Dukaj L."/>
            <person name="Fan L."/>
            <person name="FitzGerald M.G."/>
            <person name="French C."/>
            <person name="Gujja S."/>
            <person name="Hansen K."/>
            <person name="Keifenheim D."/>
            <person name="Levin J.Z."/>
            <person name="Mosher R.A."/>
            <person name="Mueller C.A."/>
            <person name="Pfiffner J."/>
            <person name="Priest M."/>
            <person name="Russ C."/>
            <person name="Smialowska A."/>
            <person name="Swoboda P."/>
            <person name="Sykes S.M."/>
            <person name="Vaughn M."/>
            <person name="Vengrova S."/>
            <person name="Yoder R."/>
            <person name="Zeng Q."/>
            <person name="Allshire R."/>
            <person name="Baulcombe D."/>
            <person name="Birren B.W."/>
            <person name="Brown W."/>
            <person name="Ekwall K."/>
            <person name="Kellis M."/>
            <person name="Leatherwood J."/>
            <person name="Levin H."/>
            <person name="Margalit H."/>
            <person name="Martienssen R."/>
            <person name="Nieduszynski C.A."/>
            <person name="Spatafora J.W."/>
            <person name="Friedman N."/>
            <person name="Dalgaard J.Z."/>
            <person name="Baumann P."/>
            <person name="Niki H."/>
            <person name="Regev A."/>
            <person name="Nusbaum C."/>
        </authorList>
    </citation>
    <scope>NUCLEOTIDE SEQUENCE [LARGE SCALE GENOMIC DNA]</scope>
    <source>
        <strain evidence="10">yFS286</strain>
    </source>
</reference>
<feature type="transmembrane region" description="Helical" evidence="7">
    <location>
        <begin position="74"/>
        <end position="99"/>
    </location>
</feature>
<dbReference type="HOGENOM" id="CLU_008455_11_5_1"/>
<evidence type="ECO:0000259" key="8">
    <source>
        <dbReference type="PROSITE" id="PS50850"/>
    </source>
</evidence>
<feature type="transmembrane region" description="Helical" evidence="7">
    <location>
        <begin position="166"/>
        <end position="185"/>
    </location>
</feature>
<dbReference type="InterPro" id="IPR011701">
    <property type="entry name" value="MFS"/>
</dbReference>
<feature type="compositionally biased region" description="Polar residues" evidence="6">
    <location>
        <begin position="1"/>
        <end position="13"/>
    </location>
</feature>
<dbReference type="GeneID" id="25033577"/>
<feature type="region of interest" description="Disordered" evidence="6">
    <location>
        <begin position="1"/>
        <end position="27"/>
    </location>
</feature>
<dbReference type="AlphaFoldDB" id="S9Q6V3"/>
<evidence type="ECO:0000256" key="6">
    <source>
        <dbReference type="SAM" id="MobiDB-lite"/>
    </source>
</evidence>
<feature type="transmembrane region" description="Helical" evidence="7">
    <location>
        <begin position="410"/>
        <end position="431"/>
    </location>
</feature>
<evidence type="ECO:0000256" key="7">
    <source>
        <dbReference type="SAM" id="Phobius"/>
    </source>
</evidence>
<dbReference type="OrthoDB" id="3936150at2759"/>
<feature type="domain" description="Major facilitator superfamily (MFS) profile" evidence="8">
    <location>
        <begin position="76"/>
        <end position="501"/>
    </location>
</feature>
<dbReference type="InterPro" id="IPR005829">
    <property type="entry name" value="Sugar_transporter_CS"/>
</dbReference>
<dbReference type="RefSeq" id="XP_013017815.1">
    <property type="nucleotide sequence ID" value="XM_013162361.1"/>
</dbReference>
<feature type="transmembrane region" description="Helical" evidence="7">
    <location>
        <begin position="197"/>
        <end position="218"/>
    </location>
</feature>
<gene>
    <name evidence="9" type="ORF">SOCG_04615</name>
</gene>
<evidence type="ECO:0000256" key="5">
    <source>
        <dbReference type="ARBA" id="ARBA00023136"/>
    </source>
</evidence>
<dbReference type="PROSITE" id="PS00216">
    <property type="entry name" value="SUGAR_TRANSPORT_1"/>
    <property type="match status" value="1"/>
</dbReference>
<dbReference type="InterPro" id="IPR020846">
    <property type="entry name" value="MFS_dom"/>
</dbReference>
<dbReference type="CDD" id="cd17323">
    <property type="entry name" value="MFS_Tpo1_MDR_like"/>
    <property type="match status" value="1"/>
</dbReference>
<dbReference type="Proteomes" id="UP000016088">
    <property type="component" value="Unassembled WGS sequence"/>
</dbReference>
<evidence type="ECO:0000256" key="2">
    <source>
        <dbReference type="ARBA" id="ARBA00022448"/>
    </source>
</evidence>
<dbReference type="SUPFAM" id="SSF103473">
    <property type="entry name" value="MFS general substrate transporter"/>
    <property type="match status" value="1"/>
</dbReference>
<keyword evidence="4 7" id="KW-1133">Transmembrane helix</keyword>
<protein>
    <submittedName>
        <fullName evidence="9">Membrane transporter</fullName>
    </submittedName>
</protein>
<name>S9Q6V3_SCHOY</name>
<dbReference type="EMBL" id="KE503206">
    <property type="protein sequence ID" value="EPX75373.1"/>
    <property type="molecule type" value="Genomic_DNA"/>
</dbReference>
<dbReference type="Pfam" id="PF07690">
    <property type="entry name" value="MFS_1"/>
    <property type="match status" value="1"/>
</dbReference>
<dbReference type="Gene3D" id="1.20.1250.20">
    <property type="entry name" value="MFS general substrate transporter like domains"/>
    <property type="match status" value="1"/>
</dbReference>
<sequence length="521" mass="58113">MVTTSENVVNDTSLMDEPEDKKSVRQSASTVIRDDKLSEGSVEQLDEWNVATALMSIDANHPAHPHHWPKWKKWFVTITYTLLETYIIWSSTAVINFVSYFQEEWKCSSQAAYLVQSLFILGNACGPMILGPMSDIIGRKWVYVISILFYIIFQIPQALAYNLPMMAINSAIAGICGSAAVANVASSMCDVFTKETVGLGMAFFVWGANAGASIGSPIGEALAEKNWRWFYWMNMIVGGFLVIICFFVPETLPATNVMNYAKKLEQNNLQISTLAKAKSAVIRAKFALTMAARIFVTEPIVAALGLYNGFAYGINFLYLDGLFPVFKYNYNMSYMHANETFLNFLVGVTLVVMLQPLQDWLYRRDKKKNGGVDRPEARFLMSLVTVWFFPLGLFWFAFTSSGNISWVSPLIAGGFIAVGDPQLWLAMLNYVTDSYPSVAGSAVAAFTLPSFTLAAVLVHLGAIMFNNMTTTWAMATLGFISLSLVLLIYVIYFFGHILRKHSRLAITQEALAERNEKHVEV</sequence>